<dbReference type="Pfam" id="PF00293">
    <property type="entry name" value="NUDIX"/>
    <property type="match status" value="1"/>
</dbReference>
<dbReference type="CDD" id="cd02883">
    <property type="entry name" value="NUDIX_Hydrolase"/>
    <property type="match status" value="1"/>
</dbReference>
<dbReference type="Proteomes" id="UP000319432">
    <property type="component" value="Chromosome"/>
</dbReference>
<dbReference type="Gene3D" id="3.90.79.10">
    <property type="entry name" value="Nucleoside Triphosphate Pyrophosphohydrolase"/>
    <property type="match status" value="1"/>
</dbReference>
<dbReference type="InterPro" id="IPR000086">
    <property type="entry name" value="NUDIX_hydrolase_dom"/>
</dbReference>
<evidence type="ECO:0000256" key="2">
    <source>
        <dbReference type="ARBA" id="ARBA00022801"/>
    </source>
</evidence>
<dbReference type="SUPFAM" id="SSF55811">
    <property type="entry name" value="Nudix"/>
    <property type="match status" value="1"/>
</dbReference>
<accession>A0A518V854</accession>
<dbReference type="GO" id="GO:0016787">
    <property type="term" value="F:hydrolase activity"/>
    <property type="evidence" value="ECO:0007669"/>
    <property type="project" value="UniProtKB-KW"/>
</dbReference>
<dbReference type="PROSITE" id="PS51462">
    <property type="entry name" value="NUDIX"/>
    <property type="match status" value="1"/>
</dbReference>
<keyword evidence="5" id="KW-1185">Reference proteome</keyword>
<reference evidence="4 5" key="1">
    <citation type="submission" date="2018-11" db="EMBL/GenBank/DDBJ databases">
        <title>Phylogenetic determinants of toxin gene distribution in genomes of Brevibacillus laterosporus.</title>
        <authorList>
            <person name="Glare T.R."/>
            <person name="Durrant A."/>
            <person name="Berry C."/>
            <person name="Palma L."/>
            <person name="Ormskirk M."/>
            <person name="Cox M.O."/>
        </authorList>
    </citation>
    <scope>NUCLEOTIDE SEQUENCE [LARGE SCALE GENOMIC DNA]</scope>
    <source>
        <strain evidence="4 5">1821L</strain>
    </source>
</reference>
<proteinExistence type="predicted"/>
<dbReference type="InterPro" id="IPR015797">
    <property type="entry name" value="NUDIX_hydrolase-like_dom_sf"/>
</dbReference>
<comment type="cofactor">
    <cofactor evidence="1">
        <name>Mg(2+)</name>
        <dbReference type="ChEBI" id="CHEBI:18420"/>
    </cofactor>
</comment>
<dbReference type="PANTHER" id="PTHR43046:SF14">
    <property type="entry name" value="MUTT_NUDIX FAMILY PROTEIN"/>
    <property type="match status" value="1"/>
</dbReference>
<keyword evidence="2" id="KW-0378">Hydrolase</keyword>
<dbReference type="AlphaFoldDB" id="A0A518V854"/>
<dbReference type="EMBL" id="CP033464">
    <property type="protein sequence ID" value="QDX93149.1"/>
    <property type="molecule type" value="Genomic_DNA"/>
</dbReference>
<sequence length="138" mass="15549">MATKMVSTVIIQEDRVLLIREDSEEQGGLWNIPSGVVQAGEKIMDAAVRETRTKTGLDVDLISLSGIYQFVSATRKQLVRNVFTAKVIGGSVQIDGKEIIEARWFSFPEIDQLEDEVVCHVHSLRRVFEDVKKMSQEL</sequence>
<dbReference type="PANTHER" id="PTHR43046">
    <property type="entry name" value="GDP-MANNOSE MANNOSYL HYDROLASE"/>
    <property type="match status" value="1"/>
</dbReference>
<evidence type="ECO:0000259" key="3">
    <source>
        <dbReference type="PROSITE" id="PS51462"/>
    </source>
</evidence>
<evidence type="ECO:0000313" key="5">
    <source>
        <dbReference type="Proteomes" id="UP000319432"/>
    </source>
</evidence>
<protein>
    <submittedName>
        <fullName evidence="4">NUDIX domain-containing protein</fullName>
    </submittedName>
</protein>
<feature type="domain" description="Nudix hydrolase" evidence="3">
    <location>
        <begin position="1"/>
        <end position="132"/>
    </location>
</feature>
<evidence type="ECO:0000256" key="1">
    <source>
        <dbReference type="ARBA" id="ARBA00001946"/>
    </source>
</evidence>
<dbReference type="OrthoDB" id="9787880at2"/>
<organism evidence="4 5">
    <name type="scientific">Brevibacillus laterosporus</name>
    <name type="common">Bacillus laterosporus</name>
    <dbReference type="NCBI Taxonomy" id="1465"/>
    <lineage>
        <taxon>Bacteria</taxon>
        <taxon>Bacillati</taxon>
        <taxon>Bacillota</taxon>
        <taxon>Bacilli</taxon>
        <taxon>Bacillales</taxon>
        <taxon>Paenibacillaceae</taxon>
        <taxon>Brevibacillus</taxon>
    </lineage>
</organism>
<gene>
    <name evidence="4" type="ORF">EEL30_13025</name>
</gene>
<name>A0A518V854_BRELA</name>
<evidence type="ECO:0000313" key="4">
    <source>
        <dbReference type="EMBL" id="QDX93149.1"/>
    </source>
</evidence>